<comment type="similarity">
    <text evidence="1">Belongs to the Gfo/Idh/MocA family.</text>
</comment>
<evidence type="ECO:0000259" key="3">
    <source>
        <dbReference type="Pfam" id="PF01408"/>
    </source>
</evidence>
<evidence type="ECO:0000313" key="6">
    <source>
        <dbReference type="Proteomes" id="UP000237631"/>
    </source>
</evidence>
<dbReference type="SUPFAM" id="SSF51735">
    <property type="entry name" value="NAD(P)-binding Rossmann-fold domains"/>
    <property type="match status" value="1"/>
</dbReference>
<comment type="caution">
    <text evidence="5">The sequence shown here is derived from an EMBL/GenBank/DDBJ whole genome shotgun (WGS) entry which is preliminary data.</text>
</comment>
<dbReference type="SUPFAM" id="SSF55347">
    <property type="entry name" value="Glyceraldehyde-3-phosphate dehydrogenase-like, C-terminal domain"/>
    <property type="match status" value="1"/>
</dbReference>
<dbReference type="Pfam" id="PF01408">
    <property type="entry name" value="GFO_IDH_MocA"/>
    <property type="match status" value="1"/>
</dbReference>
<dbReference type="Pfam" id="PF02894">
    <property type="entry name" value="GFO_IDH_MocA_C"/>
    <property type="match status" value="1"/>
</dbReference>
<dbReference type="GO" id="GO:0000166">
    <property type="term" value="F:nucleotide binding"/>
    <property type="evidence" value="ECO:0007669"/>
    <property type="project" value="InterPro"/>
</dbReference>
<dbReference type="InterPro" id="IPR036291">
    <property type="entry name" value="NAD(P)-bd_dom_sf"/>
</dbReference>
<dbReference type="STRING" id="357750.A0A2S6BU14"/>
<organism evidence="5 6">
    <name type="scientific">Cercospora berteroae</name>
    <dbReference type="NCBI Taxonomy" id="357750"/>
    <lineage>
        <taxon>Eukaryota</taxon>
        <taxon>Fungi</taxon>
        <taxon>Dikarya</taxon>
        <taxon>Ascomycota</taxon>
        <taxon>Pezizomycotina</taxon>
        <taxon>Dothideomycetes</taxon>
        <taxon>Dothideomycetidae</taxon>
        <taxon>Mycosphaerellales</taxon>
        <taxon>Mycosphaerellaceae</taxon>
        <taxon>Cercospora</taxon>
    </lineage>
</organism>
<keyword evidence="2" id="KW-0560">Oxidoreductase</keyword>
<accession>A0A2S6BU14</accession>
<dbReference type="Gene3D" id="3.30.360.10">
    <property type="entry name" value="Dihydrodipicolinate Reductase, domain 2"/>
    <property type="match status" value="1"/>
</dbReference>
<dbReference type="InterPro" id="IPR004104">
    <property type="entry name" value="Gfo/Idh/MocA-like_OxRdtase_C"/>
</dbReference>
<dbReference type="GO" id="GO:0016491">
    <property type="term" value="F:oxidoreductase activity"/>
    <property type="evidence" value="ECO:0007669"/>
    <property type="project" value="UniProtKB-KW"/>
</dbReference>
<dbReference type="OrthoDB" id="6417021at2759"/>
<dbReference type="Proteomes" id="UP000237631">
    <property type="component" value="Unassembled WGS sequence"/>
</dbReference>
<dbReference type="InterPro" id="IPR000683">
    <property type="entry name" value="Gfo/Idh/MocA-like_OxRdtase_N"/>
</dbReference>
<gene>
    <name evidence="5" type="ORF">CBER1_06524</name>
</gene>
<evidence type="ECO:0000259" key="4">
    <source>
        <dbReference type="Pfam" id="PF02894"/>
    </source>
</evidence>
<dbReference type="EMBL" id="PNEN01001771">
    <property type="protein sequence ID" value="PPJ50952.1"/>
    <property type="molecule type" value="Genomic_DNA"/>
</dbReference>
<dbReference type="PANTHER" id="PTHR43708">
    <property type="entry name" value="CONSERVED EXPRESSED OXIDOREDUCTASE (EUROFUNG)"/>
    <property type="match status" value="1"/>
</dbReference>
<evidence type="ECO:0000313" key="5">
    <source>
        <dbReference type="EMBL" id="PPJ50952.1"/>
    </source>
</evidence>
<feature type="domain" description="Gfo/Idh/MocA-like oxidoreductase C-terminal" evidence="4">
    <location>
        <begin position="142"/>
        <end position="362"/>
    </location>
</feature>
<keyword evidence="6" id="KW-1185">Reference proteome</keyword>
<evidence type="ECO:0008006" key="7">
    <source>
        <dbReference type="Google" id="ProtNLM"/>
    </source>
</evidence>
<evidence type="ECO:0000256" key="2">
    <source>
        <dbReference type="ARBA" id="ARBA00023002"/>
    </source>
</evidence>
<dbReference type="InterPro" id="IPR051317">
    <property type="entry name" value="Gfo/Idh/MocA_oxidoreduct"/>
</dbReference>
<dbReference type="PANTHER" id="PTHR43708:SF5">
    <property type="entry name" value="CONSERVED EXPRESSED OXIDOREDUCTASE (EUROFUNG)-RELATED"/>
    <property type="match status" value="1"/>
</dbReference>
<evidence type="ECO:0000256" key="1">
    <source>
        <dbReference type="ARBA" id="ARBA00010928"/>
    </source>
</evidence>
<sequence>MAPIKVGIIGYGSSTNTFHLPYILPNPDLQVYAFLQRAEAPEGDGEPRKHCTIDYPQAKHYRTPEDFFADSEIELVIVCTGHSTHSTFVEQALSAGKHVVVEKPFTITSAEADKLIALSEETGKILTCFQNRRYDSDFRTLKHLIDQKSFGKITEFENHYSIDNPPWMHNSKNATAQPGEGLLYGLGSHSIDQTLLLFGVPKSVTAFTRSLLVKNGADDSFTIILQYDGDQKDLLVTIKTTAVIPLPTHKILKYRVLGTHGTFQKTGEDPQIQQSFDGVSVTDDQKFGLEPERYHGWLSTRLEGNKFDGTVKSQRGCYVDYYRDVVAAVRGEKEVVVKAEESRNGIRLIELALESAEKGVTVAWS</sequence>
<dbReference type="AlphaFoldDB" id="A0A2S6BU14"/>
<proteinExistence type="inferred from homology"/>
<name>A0A2S6BU14_9PEZI</name>
<feature type="domain" description="Gfo/Idh/MocA-like oxidoreductase N-terminal" evidence="3">
    <location>
        <begin position="4"/>
        <end position="127"/>
    </location>
</feature>
<dbReference type="Gene3D" id="3.40.50.720">
    <property type="entry name" value="NAD(P)-binding Rossmann-like Domain"/>
    <property type="match status" value="1"/>
</dbReference>
<reference evidence="6" key="1">
    <citation type="journal article" date="2017" name="bioRxiv">
        <title>Conservation of a gene cluster reveals novel cercosporin biosynthetic mechanisms and extends production to the genus Colletotrichum.</title>
        <authorList>
            <person name="de Jonge R."/>
            <person name="Ebert M.K."/>
            <person name="Huitt-Roehl C.R."/>
            <person name="Pal P."/>
            <person name="Suttle J.C."/>
            <person name="Spanner R.E."/>
            <person name="Neubauer J.D."/>
            <person name="Jurick W.M.II."/>
            <person name="Stott K.A."/>
            <person name="Secor G.A."/>
            <person name="Thomma B.P.H.J."/>
            <person name="Van de Peer Y."/>
            <person name="Townsend C.A."/>
            <person name="Bolton M.D."/>
        </authorList>
    </citation>
    <scope>NUCLEOTIDE SEQUENCE [LARGE SCALE GENOMIC DNA]</scope>
    <source>
        <strain evidence="6">CBS538.71</strain>
    </source>
</reference>
<protein>
    <recommendedName>
        <fullName evidence="7">Gfo/Idh/MocA-like oxidoreductase N-terminal domain-containing protein</fullName>
    </recommendedName>
</protein>